<organism evidence="3 4">
    <name type="scientific">Dyadobacter psychrophilus</name>
    <dbReference type="NCBI Taxonomy" id="651661"/>
    <lineage>
        <taxon>Bacteria</taxon>
        <taxon>Pseudomonadati</taxon>
        <taxon>Bacteroidota</taxon>
        <taxon>Cytophagia</taxon>
        <taxon>Cytophagales</taxon>
        <taxon>Spirosomataceae</taxon>
        <taxon>Dyadobacter</taxon>
    </lineage>
</organism>
<evidence type="ECO:0000256" key="1">
    <source>
        <dbReference type="ARBA" id="ARBA00006817"/>
    </source>
</evidence>
<dbReference type="Pfam" id="PF08327">
    <property type="entry name" value="AHSA1"/>
    <property type="match status" value="1"/>
</dbReference>
<dbReference type="InterPro" id="IPR013538">
    <property type="entry name" value="ASHA1/2-like_C"/>
</dbReference>
<dbReference type="AlphaFoldDB" id="A0A1T5ED11"/>
<comment type="similarity">
    <text evidence="1">Belongs to the AHA1 family.</text>
</comment>
<keyword evidence="4" id="KW-1185">Reference proteome</keyword>
<name>A0A1T5ED11_9BACT</name>
<dbReference type="STRING" id="651661.SAMN05660293_02338"/>
<reference evidence="4" key="1">
    <citation type="submission" date="2017-02" db="EMBL/GenBank/DDBJ databases">
        <authorList>
            <person name="Varghese N."/>
            <person name="Submissions S."/>
        </authorList>
    </citation>
    <scope>NUCLEOTIDE SEQUENCE [LARGE SCALE GENOMIC DNA]</scope>
    <source>
        <strain evidence="4">DSM 22270</strain>
    </source>
</reference>
<dbReference type="Gene3D" id="3.30.530.20">
    <property type="match status" value="1"/>
</dbReference>
<accession>A0A1T5ED11</accession>
<evidence type="ECO:0000313" key="3">
    <source>
        <dbReference type="EMBL" id="SKB81738.1"/>
    </source>
</evidence>
<gene>
    <name evidence="3" type="ORF">SAMN05660293_02338</name>
</gene>
<dbReference type="InterPro" id="IPR023393">
    <property type="entry name" value="START-like_dom_sf"/>
</dbReference>
<evidence type="ECO:0000259" key="2">
    <source>
        <dbReference type="Pfam" id="PF08327"/>
    </source>
</evidence>
<evidence type="ECO:0000313" key="4">
    <source>
        <dbReference type="Proteomes" id="UP000190897"/>
    </source>
</evidence>
<sequence length="169" mass="19095">MEQQTQKRGGLKIVREFKAPKTLVFDAFASPEAFGEWWGPAGSQLSVQHFDFRAGGSTHYKMEGNGHEMWGLFQYKNIRRADLLEFVNSFADAEGNIITSPFPMDFPLEVFNQITLEEKNGITTLTIQGHPVNATPAQEETYFSIMENMQQGFSGTFDKLDAYLEKVQG</sequence>
<dbReference type="Proteomes" id="UP000190897">
    <property type="component" value="Unassembled WGS sequence"/>
</dbReference>
<proteinExistence type="inferred from homology"/>
<dbReference type="OrthoDB" id="118413at2"/>
<feature type="domain" description="Activator of Hsp90 ATPase homologue 1/2-like C-terminal" evidence="2">
    <location>
        <begin position="18"/>
        <end position="165"/>
    </location>
</feature>
<dbReference type="CDD" id="cd07814">
    <property type="entry name" value="SRPBCC_CalC_Aha1-like"/>
    <property type="match status" value="1"/>
</dbReference>
<dbReference type="EMBL" id="FUZA01000002">
    <property type="protein sequence ID" value="SKB81738.1"/>
    <property type="molecule type" value="Genomic_DNA"/>
</dbReference>
<dbReference type="RefSeq" id="WP_082214820.1">
    <property type="nucleotide sequence ID" value="NZ_FUZA01000002.1"/>
</dbReference>
<dbReference type="SUPFAM" id="SSF55961">
    <property type="entry name" value="Bet v1-like"/>
    <property type="match status" value="1"/>
</dbReference>
<protein>
    <submittedName>
        <fullName evidence="3">Uncharacterized conserved protein YndB, AHSA1/START domain</fullName>
    </submittedName>
</protein>